<dbReference type="Gene3D" id="3.20.20.450">
    <property type="entry name" value="EAL domain"/>
    <property type="match status" value="1"/>
</dbReference>
<reference evidence="4 5" key="1">
    <citation type="submission" date="2018-01" db="EMBL/GenBank/DDBJ databases">
        <title>Genome sequence of Iodobacter sp. strain PCH194 isolated from Indian Trans-Himalaya.</title>
        <authorList>
            <person name="Kumar V."/>
            <person name="Thakur V."/>
            <person name="Kumar S."/>
            <person name="Singh D."/>
        </authorList>
    </citation>
    <scope>NUCLEOTIDE SEQUENCE [LARGE SCALE GENOMIC DNA]</scope>
    <source>
        <strain evidence="4 5">PCH194</strain>
    </source>
</reference>
<dbReference type="SMART" id="SM00052">
    <property type="entry name" value="EAL"/>
    <property type="match status" value="1"/>
</dbReference>
<dbReference type="PANTHER" id="PTHR33121">
    <property type="entry name" value="CYCLIC DI-GMP PHOSPHODIESTERASE PDEF"/>
    <property type="match status" value="1"/>
</dbReference>
<evidence type="ECO:0000313" key="5">
    <source>
        <dbReference type="Proteomes" id="UP000515917"/>
    </source>
</evidence>
<dbReference type="SUPFAM" id="SSF55073">
    <property type="entry name" value="Nucleotide cyclase"/>
    <property type="match status" value="1"/>
</dbReference>
<evidence type="ECO:0000259" key="2">
    <source>
        <dbReference type="PROSITE" id="PS50883"/>
    </source>
</evidence>
<organism evidence="4 5">
    <name type="scientific">Iodobacter fluviatilis</name>
    <dbReference type="NCBI Taxonomy" id="537"/>
    <lineage>
        <taxon>Bacteria</taxon>
        <taxon>Pseudomonadati</taxon>
        <taxon>Pseudomonadota</taxon>
        <taxon>Betaproteobacteria</taxon>
        <taxon>Neisseriales</taxon>
        <taxon>Chitinibacteraceae</taxon>
        <taxon>Iodobacter</taxon>
    </lineage>
</organism>
<dbReference type="CDD" id="cd01949">
    <property type="entry name" value="GGDEF"/>
    <property type="match status" value="1"/>
</dbReference>
<dbReference type="Pfam" id="PF00563">
    <property type="entry name" value="EAL"/>
    <property type="match status" value="1"/>
</dbReference>
<feature type="domain" description="GGDEF" evidence="3">
    <location>
        <begin position="374"/>
        <end position="510"/>
    </location>
</feature>
<dbReference type="InterPro" id="IPR050706">
    <property type="entry name" value="Cyclic-di-GMP_PDE-like"/>
</dbReference>
<dbReference type="InterPro" id="IPR001633">
    <property type="entry name" value="EAL_dom"/>
</dbReference>
<keyword evidence="1" id="KW-0472">Membrane</keyword>
<evidence type="ECO:0000256" key="1">
    <source>
        <dbReference type="SAM" id="Phobius"/>
    </source>
</evidence>
<dbReference type="GO" id="GO:0071111">
    <property type="term" value="F:cyclic-guanylate-specific phosphodiesterase activity"/>
    <property type="evidence" value="ECO:0007669"/>
    <property type="project" value="InterPro"/>
</dbReference>
<evidence type="ECO:0000259" key="3">
    <source>
        <dbReference type="PROSITE" id="PS50887"/>
    </source>
</evidence>
<evidence type="ECO:0008006" key="6">
    <source>
        <dbReference type="Google" id="ProtNLM"/>
    </source>
</evidence>
<feature type="transmembrane region" description="Helical" evidence="1">
    <location>
        <begin position="258"/>
        <end position="287"/>
    </location>
</feature>
<dbReference type="KEGG" id="ifl:C1H71_10720"/>
<dbReference type="CDD" id="cd01948">
    <property type="entry name" value="EAL"/>
    <property type="match status" value="1"/>
</dbReference>
<dbReference type="RefSeq" id="WP_130106525.1">
    <property type="nucleotide sequence ID" value="NZ_CP025781.1"/>
</dbReference>
<dbReference type="SUPFAM" id="SSF141868">
    <property type="entry name" value="EAL domain-like"/>
    <property type="match status" value="1"/>
</dbReference>
<keyword evidence="1" id="KW-1133">Transmembrane helix</keyword>
<keyword evidence="5" id="KW-1185">Reference proteome</keyword>
<dbReference type="Gene3D" id="3.30.70.270">
    <property type="match status" value="1"/>
</dbReference>
<dbReference type="InterPro" id="IPR043128">
    <property type="entry name" value="Rev_trsase/Diguanyl_cyclase"/>
</dbReference>
<dbReference type="PROSITE" id="PS50883">
    <property type="entry name" value="EAL"/>
    <property type="match status" value="1"/>
</dbReference>
<dbReference type="InterPro" id="IPR007892">
    <property type="entry name" value="CHASE4"/>
</dbReference>
<dbReference type="Pfam" id="PF05228">
    <property type="entry name" value="CHASE4"/>
    <property type="match status" value="1"/>
</dbReference>
<accession>A0A7G3GB54</accession>
<proteinExistence type="predicted"/>
<name>A0A7G3GB54_9NEIS</name>
<evidence type="ECO:0000313" key="4">
    <source>
        <dbReference type="EMBL" id="QBC43965.1"/>
    </source>
</evidence>
<dbReference type="InterPro" id="IPR000160">
    <property type="entry name" value="GGDEF_dom"/>
</dbReference>
<sequence length="794" mass="89462">MISKLRIRVLRLLGLTLLVTVSFGSYFSYQILSEKFTQFEKRSIHRDLDAANLLINEQLISHKKFAGDYSIWNDSYAFMSKENKEYIASNYTYEAVSNMGNDFIFLIHPNGKIALSVILSDFLGLPSGQSIINQESEHTSSILKKLNLKKEMEIIEPRSFILFLDDQAYIIAFASIVKSNGSGPPLGLTVMGRHINSNRLTHLQKLSQVPFKITPPQGVSEVISFSNQDYKAMRLTQGPNAYTININGARPLYKEGQFAYILLLCNLIAVWAISLILVMFGLGHLIIKRITFYSQKLHKIRLGSQSDGRLQHAGIDEIDFLALSVNELLDEIESQHQKLIRDALYDPLTSLGNRSRLNEQLKLSLSLLRRKTINSLCLLFIDLDGFKMVNDIHGHPAGDQLLIVLSKRILETIRESDCAVRLGGDEFAILLTNPLNIDIAAQITERIRAQLSLPVEFGPQKLRVSASIGLVYLDNDFKQNLLPEDLIKKADIAMYQAKHAGRDRVIIFDQAMESLLDEYQKLEDDLRSSVDEDLIDISFQPILSTDGTTLESLEVLGRWFHPKLGLISPERFIPIAENARLIRRYTLSVLKKSCMVAKMEFGVFPDLRLSVNISVQEMLETHFLDDLHAILLETDFPPHLLNLEVTESLLAKNESELSQVMQDCCKLGIKFHIDDFGTGYSSLARLHALPIDALKIDKAFVKRIDQGGETLIKAVIEMAHGLNMKVVCEGVETLEQAQCIAQLGGDYIQGYFYAKPMATSELSMWLFAFTHQKVSPIKVNTKGNNGNINTELLN</sequence>
<gene>
    <name evidence="4" type="ORF">C1H71_10720</name>
</gene>
<dbReference type="PANTHER" id="PTHR33121:SF79">
    <property type="entry name" value="CYCLIC DI-GMP PHOSPHODIESTERASE PDED-RELATED"/>
    <property type="match status" value="1"/>
</dbReference>
<feature type="domain" description="EAL" evidence="2">
    <location>
        <begin position="519"/>
        <end position="770"/>
    </location>
</feature>
<dbReference type="Pfam" id="PF00990">
    <property type="entry name" value="GGDEF"/>
    <property type="match status" value="1"/>
</dbReference>
<dbReference type="EMBL" id="CP025781">
    <property type="protein sequence ID" value="QBC43965.1"/>
    <property type="molecule type" value="Genomic_DNA"/>
</dbReference>
<protein>
    <recommendedName>
        <fullName evidence="6">Cyclic-guanylate-specific phosphodiesterase</fullName>
    </recommendedName>
</protein>
<dbReference type="InterPro" id="IPR035919">
    <property type="entry name" value="EAL_sf"/>
</dbReference>
<dbReference type="Proteomes" id="UP000515917">
    <property type="component" value="Chromosome"/>
</dbReference>
<dbReference type="FunFam" id="3.30.70.270:FF:000001">
    <property type="entry name" value="Diguanylate cyclase domain protein"/>
    <property type="match status" value="1"/>
</dbReference>
<keyword evidence="1" id="KW-0812">Transmembrane</keyword>
<dbReference type="PROSITE" id="PS50887">
    <property type="entry name" value="GGDEF"/>
    <property type="match status" value="1"/>
</dbReference>
<dbReference type="SMART" id="SM00267">
    <property type="entry name" value="GGDEF"/>
    <property type="match status" value="1"/>
</dbReference>
<dbReference type="InterPro" id="IPR029787">
    <property type="entry name" value="Nucleotide_cyclase"/>
</dbReference>
<dbReference type="NCBIfam" id="TIGR00254">
    <property type="entry name" value="GGDEF"/>
    <property type="match status" value="1"/>
</dbReference>
<dbReference type="AlphaFoldDB" id="A0A7G3GB54"/>